<dbReference type="Proteomes" id="UP000254821">
    <property type="component" value="Unassembled WGS sequence"/>
</dbReference>
<name>A0A377PP04_HAFAL</name>
<sequence length="34" mass="3884">MTFDRSLQYSSHPETRPSGQRSALFKIVPDDFVA</sequence>
<dbReference type="EMBL" id="UGHP01000001">
    <property type="protein sequence ID" value="STQ82017.1"/>
    <property type="molecule type" value="Genomic_DNA"/>
</dbReference>
<proteinExistence type="predicted"/>
<evidence type="ECO:0000256" key="1">
    <source>
        <dbReference type="SAM" id="MobiDB-lite"/>
    </source>
</evidence>
<accession>A0A377PP04</accession>
<evidence type="ECO:0000313" key="2">
    <source>
        <dbReference type="EMBL" id="STQ82017.1"/>
    </source>
</evidence>
<gene>
    <name evidence="2" type="ORF">NCTC8105_04218</name>
</gene>
<protein>
    <submittedName>
        <fullName evidence="2">Uncharacterized protein</fullName>
    </submittedName>
</protein>
<evidence type="ECO:0000313" key="3">
    <source>
        <dbReference type="Proteomes" id="UP000254821"/>
    </source>
</evidence>
<dbReference type="AlphaFoldDB" id="A0A377PP04"/>
<organism evidence="2 3">
    <name type="scientific">Hafnia alvei</name>
    <dbReference type="NCBI Taxonomy" id="569"/>
    <lineage>
        <taxon>Bacteria</taxon>
        <taxon>Pseudomonadati</taxon>
        <taxon>Pseudomonadota</taxon>
        <taxon>Gammaproteobacteria</taxon>
        <taxon>Enterobacterales</taxon>
        <taxon>Hafniaceae</taxon>
        <taxon>Hafnia</taxon>
    </lineage>
</organism>
<reference evidence="2 3" key="1">
    <citation type="submission" date="2018-06" db="EMBL/GenBank/DDBJ databases">
        <authorList>
            <consortium name="Pathogen Informatics"/>
            <person name="Doyle S."/>
        </authorList>
    </citation>
    <scope>NUCLEOTIDE SEQUENCE [LARGE SCALE GENOMIC DNA]</scope>
    <source>
        <strain evidence="2 3">NCTC8105</strain>
    </source>
</reference>
<feature type="region of interest" description="Disordered" evidence="1">
    <location>
        <begin position="1"/>
        <end position="21"/>
    </location>
</feature>